<dbReference type="InterPro" id="IPR001206">
    <property type="entry name" value="Diacylglycerol_kinase_cat_dom"/>
</dbReference>
<reference evidence="6" key="1">
    <citation type="submission" date="2013-12" db="EMBL/GenBank/DDBJ databases">
        <title>The Genome Sequence of Aphanomyces invadans NJM9701.</title>
        <authorList>
            <consortium name="The Broad Institute Genomics Platform"/>
            <person name="Russ C."/>
            <person name="Tyler B."/>
            <person name="van West P."/>
            <person name="Dieguez-Uribeondo J."/>
            <person name="Young S.K."/>
            <person name="Zeng Q."/>
            <person name="Gargeya S."/>
            <person name="Fitzgerald M."/>
            <person name="Abouelleil A."/>
            <person name="Alvarado L."/>
            <person name="Chapman S.B."/>
            <person name="Gainer-Dewar J."/>
            <person name="Goldberg J."/>
            <person name="Griggs A."/>
            <person name="Gujja S."/>
            <person name="Hansen M."/>
            <person name="Howarth C."/>
            <person name="Imamovic A."/>
            <person name="Ireland A."/>
            <person name="Larimer J."/>
            <person name="McCowan C."/>
            <person name="Murphy C."/>
            <person name="Pearson M."/>
            <person name="Poon T.W."/>
            <person name="Priest M."/>
            <person name="Roberts A."/>
            <person name="Saif S."/>
            <person name="Shea T."/>
            <person name="Sykes S."/>
            <person name="Wortman J."/>
            <person name="Nusbaum C."/>
            <person name="Birren B."/>
        </authorList>
    </citation>
    <scope>NUCLEOTIDE SEQUENCE [LARGE SCALE GENOMIC DNA]</scope>
    <source>
        <strain evidence="6">NJM9701</strain>
    </source>
</reference>
<keyword evidence="4" id="KW-0067">ATP-binding</keyword>
<dbReference type="Pfam" id="PF19279">
    <property type="entry name" value="YegS_C"/>
    <property type="match status" value="1"/>
</dbReference>
<evidence type="ECO:0000256" key="3">
    <source>
        <dbReference type="ARBA" id="ARBA00022777"/>
    </source>
</evidence>
<dbReference type="GO" id="GO:0005737">
    <property type="term" value="C:cytoplasm"/>
    <property type="evidence" value="ECO:0007669"/>
    <property type="project" value="TreeGrafter"/>
</dbReference>
<dbReference type="AlphaFoldDB" id="A0A024UWA1"/>
<accession>A0A024UWA1</accession>
<dbReference type="PROSITE" id="PS50146">
    <property type="entry name" value="DAGK"/>
    <property type="match status" value="1"/>
</dbReference>
<sequence>MNSLVTDIFTLAGRSVVLSAVADGLKIDVPSKPVNNALLKWEDVLGATNKDKPAGVLLHALVRVNHGKRQERTIALHATAGTDTQEVERWIQIVTFFADPTRVKTETLPTLDHVLQHQPKKRKYLVIINPASGQSKGVKLFQKVEAFFAHSSINVTKLLTERSGHATELATSIDHTLYDALVVVGGDGVIYEVIQGLMKRPDWSEVIQTPLAILPAGGGNGLAKSLTEASGEKYSFETCAYLAIKGQPQALDLATARGKSTESFIFLSLSWAFMAETDLESEKFRFAGSQRFTISALSKIMSGKTWSGSFSYLEPPADEVVPKYWDDVDAKAGAAPKLTLLPPSVEDPKPETWKTIEGDFSLFWAMNTAWAATDGLVAPSAELDDGFMHVVIMPGRVSKAEYMSVLLSIDSGGHVEKPSVQVIKTRAFEVKAPMSDIMMVDGERFDGGFCQVNSPSTVPSSFTFDTLQVEVHRGMARVLAVPK</sequence>
<dbReference type="InterPro" id="IPR050187">
    <property type="entry name" value="Lipid_Phosphate_FormReg"/>
</dbReference>
<dbReference type="Gene3D" id="2.60.200.40">
    <property type="match status" value="1"/>
</dbReference>
<evidence type="ECO:0000256" key="1">
    <source>
        <dbReference type="ARBA" id="ARBA00022679"/>
    </source>
</evidence>
<proteinExistence type="predicted"/>
<keyword evidence="1" id="KW-0808">Transferase</keyword>
<evidence type="ECO:0000256" key="2">
    <source>
        <dbReference type="ARBA" id="ARBA00022741"/>
    </source>
</evidence>
<keyword evidence="2" id="KW-0547">Nucleotide-binding</keyword>
<dbReference type="EMBL" id="KI913952">
    <property type="protein sequence ID" value="ETW10222.1"/>
    <property type="molecule type" value="Genomic_DNA"/>
</dbReference>
<gene>
    <name evidence="6" type="ORF">H310_00580</name>
</gene>
<protein>
    <recommendedName>
        <fullName evidence="5">DAGKc domain-containing protein</fullName>
    </recommendedName>
</protein>
<evidence type="ECO:0000259" key="5">
    <source>
        <dbReference type="PROSITE" id="PS50146"/>
    </source>
</evidence>
<name>A0A024UWA1_9STRA</name>
<dbReference type="eggNOG" id="KOG1116">
    <property type="taxonomic scope" value="Eukaryota"/>
</dbReference>
<dbReference type="SMART" id="SM00046">
    <property type="entry name" value="DAGKc"/>
    <property type="match status" value="1"/>
</dbReference>
<dbReference type="OrthoDB" id="3853857at2759"/>
<dbReference type="InterPro" id="IPR016064">
    <property type="entry name" value="NAD/diacylglycerol_kinase_sf"/>
</dbReference>
<evidence type="ECO:0000313" key="6">
    <source>
        <dbReference type="EMBL" id="ETW10222.1"/>
    </source>
</evidence>
<dbReference type="GO" id="GO:0046512">
    <property type="term" value="P:sphingosine biosynthetic process"/>
    <property type="evidence" value="ECO:0007669"/>
    <property type="project" value="TreeGrafter"/>
</dbReference>
<dbReference type="GO" id="GO:0001727">
    <property type="term" value="F:lipid kinase activity"/>
    <property type="evidence" value="ECO:0007669"/>
    <property type="project" value="TreeGrafter"/>
</dbReference>
<dbReference type="Pfam" id="PF00781">
    <property type="entry name" value="DAGK_cat"/>
    <property type="match status" value="1"/>
</dbReference>
<dbReference type="GO" id="GO:0016020">
    <property type="term" value="C:membrane"/>
    <property type="evidence" value="ECO:0007669"/>
    <property type="project" value="TreeGrafter"/>
</dbReference>
<organism evidence="6">
    <name type="scientific">Aphanomyces invadans</name>
    <dbReference type="NCBI Taxonomy" id="157072"/>
    <lineage>
        <taxon>Eukaryota</taxon>
        <taxon>Sar</taxon>
        <taxon>Stramenopiles</taxon>
        <taxon>Oomycota</taxon>
        <taxon>Saprolegniomycetes</taxon>
        <taxon>Saprolegniales</taxon>
        <taxon>Verrucalvaceae</taxon>
        <taxon>Aphanomyces</taxon>
    </lineage>
</organism>
<dbReference type="STRING" id="157072.A0A024UWA1"/>
<dbReference type="RefSeq" id="XP_008861633.1">
    <property type="nucleotide sequence ID" value="XM_008863411.1"/>
</dbReference>
<dbReference type="PANTHER" id="PTHR12358:SF31">
    <property type="entry name" value="ACYLGLYCEROL KINASE, MITOCHONDRIAL"/>
    <property type="match status" value="1"/>
</dbReference>
<dbReference type="GeneID" id="20077630"/>
<dbReference type="PANTHER" id="PTHR12358">
    <property type="entry name" value="SPHINGOSINE KINASE"/>
    <property type="match status" value="1"/>
</dbReference>
<feature type="domain" description="DAGKc" evidence="5">
    <location>
        <begin position="119"/>
        <end position="260"/>
    </location>
</feature>
<keyword evidence="3" id="KW-0418">Kinase</keyword>
<dbReference type="GO" id="GO:0005524">
    <property type="term" value="F:ATP binding"/>
    <property type="evidence" value="ECO:0007669"/>
    <property type="project" value="UniProtKB-KW"/>
</dbReference>
<dbReference type="InterPro" id="IPR045540">
    <property type="entry name" value="YegS/DAGK_C"/>
</dbReference>
<dbReference type="Gene3D" id="3.40.50.10330">
    <property type="entry name" value="Probable inorganic polyphosphate/atp-NAD kinase, domain 1"/>
    <property type="match status" value="1"/>
</dbReference>
<evidence type="ECO:0000256" key="4">
    <source>
        <dbReference type="ARBA" id="ARBA00022840"/>
    </source>
</evidence>
<dbReference type="SUPFAM" id="SSF111331">
    <property type="entry name" value="NAD kinase/diacylglycerol kinase-like"/>
    <property type="match status" value="1"/>
</dbReference>
<dbReference type="VEuPathDB" id="FungiDB:H310_00580"/>
<dbReference type="InterPro" id="IPR017438">
    <property type="entry name" value="ATP-NAD_kinase_N"/>
</dbReference>